<dbReference type="SUPFAM" id="SSF55103">
    <property type="entry name" value="FAD-linked oxidases, C-terminal domain"/>
    <property type="match status" value="1"/>
</dbReference>
<dbReference type="PROSITE" id="PS51387">
    <property type="entry name" value="FAD_PCMH"/>
    <property type="match status" value="1"/>
</dbReference>
<keyword evidence="9" id="KW-0560">Oxidoreductase</keyword>
<dbReference type="InterPro" id="IPR016167">
    <property type="entry name" value="FAD-bd_PCMH_sub1"/>
</dbReference>
<dbReference type="PANTHER" id="PTHR43716:SF1">
    <property type="entry name" value="D-2-HYDROXYGLUTARATE DEHYDROGENASE, MITOCHONDRIAL"/>
    <property type="match status" value="1"/>
</dbReference>
<evidence type="ECO:0000256" key="1">
    <source>
        <dbReference type="ARBA" id="ARBA00001974"/>
    </source>
</evidence>
<evidence type="ECO:0000256" key="5">
    <source>
        <dbReference type="ARBA" id="ARBA00022723"/>
    </source>
</evidence>
<dbReference type="Gene3D" id="3.30.43.10">
    <property type="entry name" value="Uridine Diphospho-n-acetylenolpyruvylglucosamine Reductase, domain 2"/>
    <property type="match status" value="1"/>
</dbReference>
<comment type="catalytic activity">
    <reaction evidence="15">
        <text>(R)-lactate + 2 Fe(III)-[cytochrome c] = 2 Fe(II)-[cytochrome c] + pyruvate + 2 H(+)</text>
        <dbReference type="Rhea" id="RHEA:13521"/>
        <dbReference type="Rhea" id="RHEA-COMP:10350"/>
        <dbReference type="Rhea" id="RHEA-COMP:14399"/>
        <dbReference type="ChEBI" id="CHEBI:15361"/>
        <dbReference type="ChEBI" id="CHEBI:15378"/>
        <dbReference type="ChEBI" id="CHEBI:16004"/>
        <dbReference type="ChEBI" id="CHEBI:29033"/>
        <dbReference type="ChEBI" id="CHEBI:29034"/>
        <dbReference type="EC" id="1.1.2.4"/>
    </reaction>
</comment>
<dbReference type="InterPro" id="IPR016169">
    <property type="entry name" value="FAD-bd_PCMH_sub2"/>
</dbReference>
<comment type="similarity">
    <text evidence="3">Belongs to the FAD-binding oxidoreductase/transferase type 4 family.</text>
</comment>
<organism evidence="17 18">
    <name type="scientific">Paraglomus brasilianum</name>
    <dbReference type="NCBI Taxonomy" id="144538"/>
    <lineage>
        <taxon>Eukaryota</taxon>
        <taxon>Fungi</taxon>
        <taxon>Fungi incertae sedis</taxon>
        <taxon>Mucoromycota</taxon>
        <taxon>Glomeromycotina</taxon>
        <taxon>Glomeromycetes</taxon>
        <taxon>Paraglomerales</taxon>
        <taxon>Paraglomeraceae</taxon>
        <taxon>Paraglomus</taxon>
    </lineage>
</organism>
<dbReference type="FunFam" id="1.10.45.10:FF:000001">
    <property type="entry name" value="D-lactate dehydrogenase mitochondrial"/>
    <property type="match status" value="1"/>
</dbReference>
<dbReference type="Proteomes" id="UP000789739">
    <property type="component" value="Unassembled WGS sequence"/>
</dbReference>
<dbReference type="InterPro" id="IPR051264">
    <property type="entry name" value="FAD-oxidored/transferase_4"/>
</dbReference>
<gene>
    <name evidence="17" type="ORF">PBRASI_LOCUS8945</name>
</gene>
<dbReference type="GO" id="GO:0051990">
    <property type="term" value="F:(R)-2-hydroxyglutarate dehydrogenase activity"/>
    <property type="evidence" value="ECO:0007669"/>
    <property type="project" value="UniProtKB-EC"/>
</dbReference>
<dbReference type="GO" id="GO:0004458">
    <property type="term" value="F:D-lactate dehydrogenase (cytochrome) activity"/>
    <property type="evidence" value="ECO:0007669"/>
    <property type="project" value="UniProtKB-EC"/>
</dbReference>
<dbReference type="FunFam" id="3.30.70.2740:FF:000002">
    <property type="entry name" value="D-2-hydroxyglutarate dehydrogenase mitochondrial"/>
    <property type="match status" value="1"/>
</dbReference>
<dbReference type="FunFam" id="3.30.465.10:FF:000053">
    <property type="entry name" value="D-lactate dehydrogenase (Cytochrome), putative"/>
    <property type="match status" value="1"/>
</dbReference>
<evidence type="ECO:0000256" key="3">
    <source>
        <dbReference type="ARBA" id="ARBA00008000"/>
    </source>
</evidence>
<dbReference type="Pfam" id="PF02913">
    <property type="entry name" value="FAD-oxidase_C"/>
    <property type="match status" value="1"/>
</dbReference>
<evidence type="ECO:0000256" key="13">
    <source>
        <dbReference type="ARBA" id="ARBA00045410"/>
    </source>
</evidence>
<evidence type="ECO:0000256" key="6">
    <source>
        <dbReference type="ARBA" id="ARBA00022827"/>
    </source>
</evidence>
<dbReference type="SUPFAM" id="SSF56176">
    <property type="entry name" value="FAD-binding/transporter-associated domain-like"/>
    <property type="match status" value="1"/>
</dbReference>
<keyword evidence="7" id="KW-0862">Zinc</keyword>
<dbReference type="Gene3D" id="3.30.70.2190">
    <property type="match status" value="1"/>
</dbReference>
<dbReference type="InterPro" id="IPR016171">
    <property type="entry name" value="Vanillyl_alc_oxidase_C-sub2"/>
</dbReference>
<evidence type="ECO:0000256" key="11">
    <source>
        <dbReference type="ARBA" id="ARBA00039003"/>
    </source>
</evidence>
<evidence type="ECO:0000256" key="7">
    <source>
        <dbReference type="ARBA" id="ARBA00022833"/>
    </source>
</evidence>
<dbReference type="FunFam" id="3.30.70.2190:FF:000001">
    <property type="entry name" value="D-2-hydroxyglutarate dehydrogenase mitochondrial"/>
    <property type="match status" value="1"/>
</dbReference>
<comment type="caution">
    <text evidence="17">The sequence shown here is derived from an EMBL/GenBank/DDBJ whole genome shotgun (WGS) entry which is preliminary data.</text>
</comment>
<evidence type="ECO:0000256" key="12">
    <source>
        <dbReference type="ARBA" id="ARBA00039639"/>
    </source>
</evidence>
<dbReference type="Gene3D" id="3.30.465.10">
    <property type="match status" value="1"/>
</dbReference>
<dbReference type="InterPro" id="IPR016166">
    <property type="entry name" value="FAD-bd_PCMH"/>
</dbReference>
<evidence type="ECO:0000256" key="9">
    <source>
        <dbReference type="ARBA" id="ARBA00023002"/>
    </source>
</evidence>
<dbReference type="InterPro" id="IPR004113">
    <property type="entry name" value="FAD-bd_oxidored_4_C"/>
</dbReference>
<comment type="function">
    <text evidence="13">Catalyzes the oxidation of D-2-hydroxyglutarate (D-2-HG) to alpha-ketoglutarate. Also catalyzes the oxidation of other D-2-hydroxyacids, such as D-malate (D-MAL) and D-lactate (D-LAC). Exhibits high activities towards D-2-HG and D-MAL but a very weak activity towards D-LAC.</text>
</comment>
<evidence type="ECO:0000256" key="8">
    <source>
        <dbReference type="ARBA" id="ARBA00022946"/>
    </source>
</evidence>
<comment type="subcellular location">
    <subcellularLocation>
        <location evidence="2">Mitochondrion</location>
    </subcellularLocation>
</comment>
<keyword evidence="5" id="KW-0479">Metal-binding</keyword>
<dbReference type="Gene3D" id="1.10.45.10">
    <property type="entry name" value="Vanillyl-alcohol Oxidase, Chain A, domain 4"/>
    <property type="match status" value="1"/>
</dbReference>
<dbReference type="GO" id="GO:0071949">
    <property type="term" value="F:FAD binding"/>
    <property type="evidence" value="ECO:0007669"/>
    <property type="project" value="InterPro"/>
</dbReference>
<evidence type="ECO:0000256" key="10">
    <source>
        <dbReference type="ARBA" id="ARBA00023128"/>
    </source>
</evidence>
<dbReference type="FunFam" id="3.30.43.10:FF:000002">
    <property type="entry name" value="D-2-hydroxyglutarate dehydrogenase, mitochondrial"/>
    <property type="match status" value="1"/>
</dbReference>
<proteinExistence type="inferred from homology"/>
<keyword evidence="4" id="KW-0285">Flavoprotein</keyword>
<dbReference type="Gene3D" id="3.30.70.2740">
    <property type="match status" value="1"/>
</dbReference>
<dbReference type="InterPro" id="IPR016164">
    <property type="entry name" value="FAD-linked_Oxase-like_C"/>
</dbReference>
<evidence type="ECO:0000256" key="2">
    <source>
        <dbReference type="ARBA" id="ARBA00004173"/>
    </source>
</evidence>
<evidence type="ECO:0000256" key="4">
    <source>
        <dbReference type="ARBA" id="ARBA00022630"/>
    </source>
</evidence>
<keyword evidence="10" id="KW-0496">Mitochondrion</keyword>
<dbReference type="OrthoDB" id="5332616at2759"/>
<keyword evidence="8" id="KW-0809">Transit peptide</keyword>
<dbReference type="GO" id="GO:0006108">
    <property type="term" value="P:malate metabolic process"/>
    <property type="evidence" value="ECO:0007669"/>
    <property type="project" value="UniProtKB-ARBA"/>
</dbReference>
<comment type="catalytic activity">
    <reaction evidence="14">
        <text>(R)-malate + A = oxaloacetate + AH2</text>
        <dbReference type="Rhea" id="RHEA:67460"/>
        <dbReference type="ChEBI" id="CHEBI:13193"/>
        <dbReference type="ChEBI" id="CHEBI:15588"/>
        <dbReference type="ChEBI" id="CHEBI:16452"/>
        <dbReference type="ChEBI" id="CHEBI:17499"/>
    </reaction>
    <physiologicalReaction direction="left-to-right" evidence="14">
        <dbReference type="Rhea" id="RHEA:67461"/>
    </physiologicalReaction>
</comment>
<evidence type="ECO:0000256" key="15">
    <source>
        <dbReference type="ARBA" id="ARBA00051436"/>
    </source>
</evidence>
<reference evidence="17" key="1">
    <citation type="submission" date="2021-06" db="EMBL/GenBank/DDBJ databases">
        <authorList>
            <person name="Kallberg Y."/>
            <person name="Tangrot J."/>
            <person name="Rosling A."/>
        </authorList>
    </citation>
    <scope>NUCLEOTIDE SEQUENCE</scope>
    <source>
        <strain evidence="17">BR232B</strain>
    </source>
</reference>
<dbReference type="EMBL" id="CAJVPI010001751">
    <property type="protein sequence ID" value="CAG8625333.1"/>
    <property type="molecule type" value="Genomic_DNA"/>
</dbReference>
<dbReference type="AlphaFoldDB" id="A0A9N9D3Y1"/>
<accession>A0A9N9D3Y1</accession>
<keyword evidence="18" id="KW-1185">Reference proteome</keyword>
<keyword evidence="6" id="KW-0274">FAD</keyword>
<comment type="cofactor">
    <cofactor evidence="1">
        <name>FAD</name>
        <dbReference type="ChEBI" id="CHEBI:57692"/>
    </cofactor>
</comment>
<dbReference type="InterPro" id="IPR006094">
    <property type="entry name" value="Oxid_FAD_bind_N"/>
</dbReference>
<feature type="domain" description="FAD-binding PCMH-type" evidence="16">
    <location>
        <begin position="100"/>
        <end position="279"/>
    </location>
</feature>
<dbReference type="PANTHER" id="PTHR43716">
    <property type="entry name" value="D-2-HYDROXYGLUTARATE DEHYDROGENASE, MITOCHONDRIAL"/>
    <property type="match status" value="1"/>
</dbReference>
<name>A0A9N9D3Y1_9GLOM</name>
<evidence type="ECO:0000259" key="16">
    <source>
        <dbReference type="PROSITE" id="PS51387"/>
    </source>
</evidence>
<dbReference type="EC" id="1.1.99.39" evidence="11"/>
<dbReference type="Pfam" id="PF01565">
    <property type="entry name" value="FAD_binding_4"/>
    <property type="match status" value="1"/>
</dbReference>
<evidence type="ECO:0000313" key="18">
    <source>
        <dbReference type="Proteomes" id="UP000789739"/>
    </source>
</evidence>
<evidence type="ECO:0000256" key="14">
    <source>
        <dbReference type="ARBA" id="ARBA00049267"/>
    </source>
</evidence>
<dbReference type="GO" id="GO:0005739">
    <property type="term" value="C:mitochondrion"/>
    <property type="evidence" value="ECO:0007669"/>
    <property type="project" value="UniProtKB-SubCell"/>
</dbReference>
<evidence type="ECO:0000313" key="17">
    <source>
        <dbReference type="EMBL" id="CAG8625333.1"/>
    </source>
</evidence>
<sequence>MRRFGQFIPNRLNPISFTNTKPKSTLFKLHPPCRYLAAVRKVAFTADKYPHIKRNPNFKEITDKDISYLTSILSQNALIVDNGTNSSDLTSFNVDWMGKYRGKSRVVVRPKSTEEVAKVLKYCGEKRIAVVPQGGNTGLVGGSIPVFDEMVISTNHLNKIRSFDPVAGILVCDAGCVLEVLDNHLAENGYMMPLDLGAKGSCQVGGNVATNAGGLRFLRYGSLHGSVLGLEVVLPDGTILDNLLTLRKDNTGYDLKQLFIGSEGTLGIITGISISTPKRPKAVNVAVLGLSSFEDVQKAFLKSKEDLAEILSAFEFWDFAALHLCQLYGTNRSEFPLGQYPFYVLIETSGSNKEHDDEKLTACLESLLEASTVQDGVIAQDVSQMNNLWSFREGIPEASHKAGAVYKYDISLPVPVLYKMVEDMRKRLEDSGSFGKDKAITHVIGFGHLGDGNLHLNITAKEYDEDVTKLIEPYVYEWTGKYRGSISAEHGLGLMKANYLGYSKSKPMIEMMRMLKKSIDPNGIMNPYKFLPD</sequence>
<dbReference type="InterPro" id="IPR036318">
    <property type="entry name" value="FAD-bd_PCMH-like_sf"/>
</dbReference>
<protein>
    <recommendedName>
        <fullName evidence="12">D-2-hydroxyglutarate dehydrogenase, mitochondrial</fullName>
        <ecNumber evidence="11">1.1.99.39</ecNumber>
    </recommendedName>
</protein>
<dbReference type="GO" id="GO:0046872">
    <property type="term" value="F:metal ion binding"/>
    <property type="evidence" value="ECO:0007669"/>
    <property type="project" value="UniProtKB-KW"/>
</dbReference>